<dbReference type="GO" id="GO:0006646">
    <property type="term" value="P:phosphatidylethanolamine biosynthetic process"/>
    <property type="evidence" value="ECO:0007669"/>
    <property type="project" value="TreeGrafter"/>
</dbReference>
<dbReference type="SUPFAM" id="SSF56112">
    <property type="entry name" value="Protein kinase-like (PK-like)"/>
    <property type="match status" value="1"/>
</dbReference>
<sequence>MNLEKWIEEKFNTTKYTLEKTDKGISNHNYILTINDTKYMVRVPKKNHESLGLQHEHEKEILTLVSDLDVPTVLFDEKEGIKVTHYIEDVKTFNECKDKDKFARCANLMKSLHTKKAPLFIFNPFGKIEFYKSQIKECIVSFPNEENFLEALKKEYKPNTLCHNDFVQGNILYSDTKDYLIDYEYAAKNDYRFDIASFFSENNIHYIDQRDQFYQTYFDGEIDPMIDVQVQAFERMEDILWGYWANMLYEQRGEQIYFDIAKDKEKDYRG</sequence>
<dbReference type="PANTHER" id="PTHR22603:SF66">
    <property type="entry name" value="ETHANOLAMINE KINASE"/>
    <property type="match status" value="1"/>
</dbReference>
<name>A0A395W764_9FIRM</name>
<organism evidence="1 2">
    <name type="scientific">Holdemanella biformis</name>
    <dbReference type="NCBI Taxonomy" id="1735"/>
    <lineage>
        <taxon>Bacteria</taxon>
        <taxon>Bacillati</taxon>
        <taxon>Bacillota</taxon>
        <taxon>Erysipelotrichia</taxon>
        <taxon>Erysipelotrichales</taxon>
        <taxon>Erysipelotrichaceae</taxon>
        <taxon>Holdemanella</taxon>
    </lineage>
</organism>
<dbReference type="Proteomes" id="UP000265489">
    <property type="component" value="Unassembled WGS sequence"/>
</dbReference>
<protein>
    <submittedName>
        <fullName evidence="1">Phosphotransferase</fullName>
    </submittedName>
</protein>
<evidence type="ECO:0000313" key="2">
    <source>
        <dbReference type="Proteomes" id="UP000265489"/>
    </source>
</evidence>
<dbReference type="RefSeq" id="WP_118325070.1">
    <property type="nucleotide sequence ID" value="NZ_DAWEIE010000072.1"/>
</dbReference>
<dbReference type="GO" id="GO:0004305">
    <property type="term" value="F:ethanolamine kinase activity"/>
    <property type="evidence" value="ECO:0007669"/>
    <property type="project" value="TreeGrafter"/>
</dbReference>
<dbReference type="Gene3D" id="3.30.200.20">
    <property type="entry name" value="Phosphorylase Kinase, domain 1"/>
    <property type="match status" value="1"/>
</dbReference>
<gene>
    <name evidence="1" type="ORF">DWW32_05595</name>
</gene>
<dbReference type="EMBL" id="QRYQ01000008">
    <property type="protein sequence ID" value="RGU91874.1"/>
    <property type="molecule type" value="Genomic_DNA"/>
</dbReference>
<evidence type="ECO:0000313" key="1">
    <source>
        <dbReference type="EMBL" id="RGU91874.1"/>
    </source>
</evidence>
<dbReference type="PANTHER" id="PTHR22603">
    <property type="entry name" value="CHOLINE/ETHANOALAMINE KINASE"/>
    <property type="match status" value="1"/>
</dbReference>
<reference evidence="1 2" key="1">
    <citation type="submission" date="2018-08" db="EMBL/GenBank/DDBJ databases">
        <title>A genome reference for cultivated species of the human gut microbiota.</title>
        <authorList>
            <person name="Zou Y."/>
            <person name="Xue W."/>
            <person name="Luo G."/>
        </authorList>
    </citation>
    <scope>NUCLEOTIDE SEQUENCE [LARGE SCALE GENOMIC DNA]</scope>
    <source>
        <strain evidence="1 2">AF15-20</strain>
    </source>
</reference>
<dbReference type="GO" id="GO:0005737">
    <property type="term" value="C:cytoplasm"/>
    <property type="evidence" value="ECO:0007669"/>
    <property type="project" value="TreeGrafter"/>
</dbReference>
<proteinExistence type="predicted"/>
<dbReference type="InterPro" id="IPR011009">
    <property type="entry name" value="Kinase-like_dom_sf"/>
</dbReference>
<dbReference type="Gene3D" id="3.90.1200.10">
    <property type="match status" value="1"/>
</dbReference>
<accession>A0A395W764</accession>
<dbReference type="CDD" id="cd05151">
    <property type="entry name" value="ChoK-like"/>
    <property type="match status" value="1"/>
</dbReference>
<dbReference type="AlphaFoldDB" id="A0A395W764"/>
<dbReference type="Pfam" id="PF01633">
    <property type="entry name" value="Choline_kinase"/>
    <property type="match status" value="1"/>
</dbReference>
<comment type="caution">
    <text evidence="1">The sequence shown here is derived from an EMBL/GenBank/DDBJ whole genome shotgun (WGS) entry which is preliminary data.</text>
</comment>
<keyword evidence="1" id="KW-0808">Transferase</keyword>
<dbReference type="GeneID" id="66578703"/>